<evidence type="ECO:0000313" key="1">
    <source>
        <dbReference type="EMBL" id="KYB29908.1"/>
    </source>
</evidence>
<dbReference type="AlphaFoldDB" id="A0A139WPJ3"/>
<organism evidence="1 2">
    <name type="scientific">Tribolium castaneum</name>
    <name type="common">Red flour beetle</name>
    <dbReference type="NCBI Taxonomy" id="7070"/>
    <lineage>
        <taxon>Eukaryota</taxon>
        <taxon>Metazoa</taxon>
        <taxon>Ecdysozoa</taxon>
        <taxon>Arthropoda</taxon>
        <taxon>Hexapoda</taxon>
        <taxon>Insecta</taxon>
        <taxon>Pterygota</taxon>
        <taxon>Neoptera</taxon>
        <taxon>Endopterygota</taxon>
        <taxon>Coleoptera</taxon>
        <taxon>Polyphaga</taxon>
        <taxon>Cucujiformia</taxon>
        <taxon>Tenebrionidae</taxon>
        <taxon>Tenebrionidae incertae sedis</taxon>
        <taxon>Tribolium</taxon>
    </lineage>
</organism>
<dbReference type="InParanoid" id="A0A139WPJ3"/>
<keyword evidence="2" id="KW-1185">Reference proteome</keyword>
<evidence type="ECO:0000313" key="2">
    <source>
        <dbReference type="Proteomes" id="UP000007266"/>
    </source>
</evidence>
<name>A0A139WPJ3_TRICA</name>
<reference evidence="1 2" key="2">
    <citation type="journal article" date="2010" name="Nucleic Acids Res.">
        <title>BeetleBase in 2010: revisions to provide comprehensive genomic information for Tribolium castaneum.</title>
        <authorList>
            <person name="Kim H.S."/>
            <person name="Murphy T."/>
            <person name="Xia J."/>
            <person name="Caragea D."/>
            <person name="Park Y."/>
            <person name="Beeman R.W."/>
            <person name="Lorenzen M.D."/>
            <person name="Butcher S."/>
            <person name="Manak J.R."/>
            <person name="Brown S.J."/>
        </authorList>
    </citation>
    <scope>GENOME REANNOTATION</scope>
    <source>
        <strain evidence="1 2">Georgia GA2</strain>
    </source>
</reference>
<sequence length="44" mass="4902">MVKTSINMRRTRINSPAVWAEAGSVSGHLTEEDVQIRTFVGKDI</sequence>
<dbReference type="EMBL" id="KQ971306">
    <property type="protein sequence ID" value="KYB29908.1"/>
    <property type="molecule type" value="Genomic_DNA"/>
</dbReference>
<reference evidence="1 2" key="1">
    <citation type="journal article" date="2008" name="Nature">
        <title>The genome of the model beetle and pest Tribolium castaneum.</title>
        <authorList>
            <consortium name="Tribolium Genome Sequencing Consortium"/>
            <person name="Richards S."/>
            <person name="Gibbs R.A."/>
            <person name="Weinstock G.M."/>
            <person name="Brown S.J."/>
            <person name="Denell R."/>
            <person name="Beeman R.W."/>
            <person name="Gibbs R."/>
            <person name="Beeman R.W."/>
            <person name="Brown S.J."/>
            <person name="Bucher G."/>
            <person name="Friedrich M."/>
            <person name="Grimmelikhuijzen C.J."/>
            <person name="Klingler M."/>
            <person name="Lorenzen M."/>
            <person name="Richards S."/>
            <person name="Roth S."/>
            <person name="Schroder R."/>
            <person name="Tautz D."/>
            <person name="Zdobnov E.M."/>
            <person name="Muzny D."/>
            <person name="Gibbs R.A."/>
            <person name="Weinstock G.M."/>
            <person name="Attaway T."/>
            <person name="Bell S."/>
            <person name="Buhay C.J."/>
            <person name="Chandrabose M.N."/>
            <person name="Chavez D."/>
            <person name="Clerk-Blankenburg K.P."/>
            <person name="Cree A."/>
            <person name="Dao M."/>
            <person name="Davis C."/>
            <person name="Chacko J."/>
            <person name="Dinh H."/>
            <person name="Dugan-Rocha S."/>
            <person name="Fowler G."/>
            <person name="Garner T.T."/>
            <person name="Garnes J."/>
            <person name="Gnirke A."/>
            <person name="Hawes A."/>
            <person name="Hernandez J."/>
            <person name="Hines S."/>
            <person name="Holder M."/>
            <person name="Hume J."/>
            <person name="Jhangiani S.N."/>
            <person name="Joshi V."/>
            <person name="Khan Z.M."/>
            <person name="Jackson L."/>
            <person name="Kovar C."/>
            <person name="Kowis A."/>
            <person name="Lee S."/>
            <person name="Lewis L.R."/>
            <person name="Margolis J."/>
            <person name="Morgan M."/>
            <person name="Nazareth L.V."/>
            <person name="Nguyen N."/>
            <person name="Okwuonu G."/>
            <person name="Parker D."/>
            <person name="Richards S."/>
            <person name="Ruiz S.J."/>
            <person name="Santibanez J."/>
            <person name="Savard J."/>
            <person name="Scherer S.E."/>
            <person name="Schneider B."/>
            <person name="Sodergren E."/>
            <person name="Tautz D."/>
            <person name="Vattahil S."/>
            <person name="Villasana D."/>
            <person name="White C.S."/>
            <person name="Wright R."/>
            <person name="Park Y."/>
            <person name="Beeman R.W."/>
            <person name="Lord J."/>
            <person name="Oppert B."/>
            <person name="Lorenzen M."/>
            <person name="Brown S."/>
            <person name="Wang L."/>
            <person name="Savard J."/>
            <person name="Tautz D."/>
            <person name="Richards S."/>
            <person name="Weinstock G."/>
            <person name="Gibbs R.A."/>
            <person name="Liu Y."/>
            <person name="Worley K."/>
            <person name="Weinstock G."/>
            <person name="Elsik C.G."/>
            <person name="Reese J.T."/>
            <person name="Elhaik E."/>
            <person name="Landan G."/>
            <person name="Graur D."/>
            <person name="Arensburger P."/>
            <person name="Atkinson P."/>
            <person name="Beeman R.W."/>
            <person name="Beidler J."/>
            <person name="Brown S.J."/>
            <person name="Demuth J.P."/>
            <person name="Drury D.W."/>
            <person name="Du Y.Z."/>
            <person name="Fujiwara H."/>
            <person name="Lorenzen M."/>
            <person name="Maselli V."/>
            <person name="Osanai M."/>
            <person name="Park Y."/>
            <person name="Robertson H.M."/>
            <person name="Tu Z."/>
            <person name="Wang J.J."/>
            <person name="Wang S."/>
            <person name="Richards S."/>
            <person name="Song H."/>
            <person name="Zhang L."/>
            <person name="Sodergren E."/>
            <person name="Werner D."/>
            <person name="Stanke M."/>
            <person name="Morgenstern B."/>
            <person name="Solovyev V."/>
            <person name="Kosarev P."/>
            <person name="Brown G."/>
            <person name="Chen H.C."/>
            <person name="Ermolaeva O."/>
            <person name="Hlavina W."/>
            <person name="Kapustin Y."/>
            <person name="Kiryutin B."/>
            <person name="Kitts P."/>
            <person name="Maglott D."/>
            <person name="Pruitt K."/>
            <person name="Sapojnikov V."/>
            <person name="Souvorov A."/>
            <person name="Mackey A.J."/>
            <person name="Waterhouse R.M."/>
            <person name="Wyder S."/>
            <person name="Zdobnov E.M."/>
            <person name="Zdobnov E.M."/>
            <person name="Wyder S."/>
            <person name="Kriventseva E.V."/>
            <person name="Kadowaki T."/>
            <person name="Bork P."/>
            <person name="Aranda M."/>
            <person name="Bao R."/>
            <person name="Beermann A."/>
            <person name="Berns N."/>
            <person name="Bolognesi R."/>
            <person name="Bonneton F."/>
            <person name="Bopp D."/>
            <person name="Brown S.J."/>
            <person name="Bucher G."/>
            <person name="Butts T."/>
            <person name="Chaumot A."/>
            <person name="Denell R.E."/>
            <person name="Ferrier D.E."/>
            <person name="Friedrich M."/>
            <person name="Gordon C.M."/>
            <person name="Jindra M."/>
            <person name="Klingler M."/>
            <person name="Lan Q."/>
            <person name="Lattorff H.M."/>
            <person name="Laudet V."/>
            <person name="von Levetsow C."/>
            <person name="Liu Z."/>
            <person name="Lutz R."/>
            <person name="Lynch J.A."/>
            <person name="da Fonseca R.N."/>
            <person name="Posnien N."/>
            <person name="Reuter R."/>
            <person name="Roth S."/>
            <person name="Savard J."/>
            <person name="Schinko J.B."/>
            <person name="Schmitt C."/>
            <person name="Schoppmeier M."/>
            <person name="Schroder R."/>
            <person name="Shippy T.D."/>
            <person name="Simonnet F."/>
            <person name="Marques-Souza H."/>
            <person name="Tautz D."/>
            <person name="Tomoyasu Y."/>
            <person name="Trauner J."/>
            <person name="Van der Zee M."/>
            <person name="Vervoort M."/>
            <person name="Wittkopp N."/>
            <person name="Wimmer E.A."/>
            <person name="Yang X."/>
            <person name="Jones A.K."/>
            <person name="Sattelle D.B."/>
            <person name="Ebert P.R."/>
            <person name="Nelson D."/>
            <person name="Scott J.G."/>
            <person name="Beeman R.W."/>
            <person name="Muthukrishnan S."/>
            <person name="Kramer K.J."/>
            <person name="Arakane Y."/>
            <person name="Beeman R.W."/>
            <person name="Zhu Q."/>
            <person name="Hogenkamp D."/>
            <person name="Dixit R."/>
            <person name="Oppert B."/>
            <person name="Jiang H."/>
            <person name="Zou Z."/>
            <person name="Marshall J."/>
            <person name="Elpidina E."/>
            <person name="Vinokurov K."/>
            <person name="Oppert C."/>
            <person name="Zou Z."/>
            <person name="Evans J."/>
            <person name="Lu Z."/>
            <person name="Zhao P."/>
            <person name="Sumathipala N."/>
            <person name="Altincicek B."/>
            <person name="Vilcinskas A."/>
            <person name="Williams M."/>
            <person name="Hultmark D."/>
            <person name="Hetru C."/>
            <person name="Jiang H."/>
            <person name="Grimmelikhuijzen C.J."/>
            <person name="Hauser F."/>
            <person name="Cazzamali G."/>
            <person name="Williamson M."/>
            <person name="Park Y."/>
            <person name="Li B."/>
            <person name="Tanaka Y."/>
            <person name="Predel R."/>
            <person name="Neupert S."/>
            <person name="Schachtner J."/>
            <person name="Verleyen P."/>
            <person name="Raible F."/>
            <person name="Bork P."/>
            <person name="Friedrich M."/>
            <person name="Walden K.K."/>
            <person name="Robertson H.M."/>
            <person name="Angeli S."/>
            <person name="Foret S."/>
            <person name="Bucher G."/>
            <person name="Schuetz S."/>
            <person name="Maleszka R."/>
            <person name="Wimmer E.A."/>
            <person name="Beeman R.W."/>
            <person name="Lorenzen M."/>
            <person name="Tomoyasu Y."/>
            <person name="Miller S.C."/>
            <person name="Grossmann D."/>
            <person name="Bucher G."/>
        </authorList>
    </citation>
    <scope>NUCLEOTIDE SEQUENCE [LARGE SCALE GENOMIC DNA]</scope>
    <source>
        <strain evidence="1 2">Georgia GA2</strain>
    </source>
</reference>
<dbReference type="Proteomes" id="UP000007266">
    <property type="component" value="Linkage group 1"/>
</dbReference>
<accession>A0A139WPJ3</accession>
<gene>
    <name evidence="1" type="primary">AUGUSTUS-3.0.2_31469</name>
    <name evidence="1" type="ORF">TcasGA2_TC031469</name>
</gene>
<protein>
    <submittedName>
        <fullName evidence="1">Uncharacterized protein</fullName>
    </submittedName>
</protein>
<proteinExistence type="predicted"/>